<dbReference type="PRINTS" id="PR00085">
    <property type="entry name" value="THFDHDRGNASE"/>
</dbReference>
<evidence type="ECO:0000256" key="10">
    <source>
        <dbReference type="ARBA" id="ARBA00023268"/>
    </source>
</evidence>
<keyword evidence="8" id="KW-0368">Histidine biosynthesis</keyword>
<dbReference type="InterPro" id="IPR046346">
    <property type="entry name" value="Aminoacid_DH-like_N_sf"/>
</dbReference>
<evidence type="ECO:0000256" key="9">
    <source>
        <dbReference type="ARBA" id="ARBA00023167"/>
    </source>
</evidence>
<keyword evidence="4" id="KW-0658">Purine biosynthesis</keyword>
<dbReference type="PANTHER" id="PTHR48099:SF5">
    <property type="entry name" value="C-1-TETRAHYDROFOLATE SYNTHASE, CYTOPLASMIC"/>
    <property type="match status" value="1"/>
</dbReference>
<dbReference type="InterPro" id="IPR020631">
    <property type="entry name" value="THF_DH/CycHdrlase_NAD-bd_dom"/>
</dbReference>
<evidence type="ECO:0000256" key="5">
    <source>
        <dbReference type="ARBA" id="ARBA00022801"/>
    </source>
</evidence>
<keyword evidence="14" id="KW-1185">Reference proteome</keyword>
<dbReference type="Gene3D" id="3.40.50.10860">
    <property type="entry name" value="Leucine Dehydrogenase, chain A, domain 1"/>
    <property type="match status" value="1"/>
</dbReference>
<dbReference type="GO" id="GO:0006164">
    <property type="term" value="P:purine nucleotide biosynthetic process"/>
    <property type="evidence" value="ECO:0007669"/>
    <property type="project" value="UniProtKB-KW"/>
</dbReference>
<dbReference type="GO" id="GO:0004477">
    <property type="term" value="F:methenyltetrahydrofolate cyclohydrolase activity"/>
    <property type="evidence" value="ECO:0007669"/>
    <property type="project" value="TreeGrafter"/>
</dbReference>
<evidence type="ECO:0000256" key="4">
    <source>
        <dbReference type="ARBA" id="ARBA00022755"/>
    </source>
</evidence>
<dbReference type="SUPFAM" id="SSF51735">
    <property type="entry name" value="NAD(P)-binding Rossmann-fold domains"/>
    <property type="match status" value="1"/>
</dbReference>
<evidence type="ECO:0000256" key="1">
    <source>
        <dbReference type="ARBA" id="ARBA00004777"/>
    </source>
</evidence>
<dbReference type="Pfam" id="PF00763">
    <property type="entry name" value="THF_DHG_CYH"/>
    <property type="match status" value="1"/>
</dbReference>
<keyword evidence="5" id="KW-0378">Hydrolase</keyword>
<evidence type="ECO:0000259" key="11">
    <source>
        <dbReference type="Pfam" id="PF00763"/>
    </source>
</evidence>
<evidence type="ECO:0000256" key="6">
    <source>
        <dbReference type="ARBA" id="ARBA00022857"/>
    </source>
</evidence>
<protein>
    <submittedName>
        <fullName evidence="13">Tetrahydrofolate dehydrogenase</fullName>
    </submittedName>
</protein>
<evidence type="ECO:0000313" key="14">
    <source>
        <dbReference type="Proteomes" id="UP000076925"/>
    </source>
</evidence>
<dbReference type="SUPFAM" id="SSF53223">
    <property type="entry name" value="Aminoacid dehydrogenase-like, N-terminal domain"/>
    <property type="match status" value="1"/>
</dbReference>
<gene>
    <name evidence="13" type="ORF">WA1_50995</name>
</gene>
<dbReference type="Gene3D" id="3.40.50.720">
    <property type="entry name" value="NAD(P)-binding Rossmann-like Domain"/>
    <property type="match status" value="1"/>
</dbReference>
<comment type="pathway">
    <text evidence="1">One-carbon metabolism; tetrahydrofolate interconversion.</text>
</comment>
<evidence type="ECO:0000256" key="2">
    <source>
        <dbReference type="ARBA" id="ARBA00022563"/>
    </source>
</evidence>
<dbReference type="STRING" id="128403.WA1_50995"/>
<dbReference type="EMBL" id="ANNX02000078">
    <property type="protein sequence ID" value="KYC34536.1"/>
    <property type="molecule type" value="Genomic_DNA"/>
</dbReference>
<dbReference type="Pfam" id="PF02882">
    <property type="entry name" value="THF_DHG_CYH_C"/>
    <property type="match status" value="1"/>
</dbReference>
<dbReference type="RefSeq" id="WP_017740779.1">
    <property type="nucleotide sequence ID" value="NZ_KQ976356.1"/>
</dbReference>
<proteinExistence type="predicted"/>
<dbReference type="GO" id="GO:0004488">
    <property type="term" value="F:methylenetetrahydrofolate dehydrogenase (NADP+) activity"/>
    <property type="evidence" value="ECO:0007669"/>
    <property type="project" value="InterPro"/>
</dbReference>
<organism evidence="13 14">
    <name type="scientific">Scytonema hofmannii PCC 7110</name>
    <dbReference type="NCBI Taxonomy" id="128403"/>
    <lineage>
        <taxon>Bacteria</taxon>
        <taxon>Bacillati</taxon>
        <taxon>Cyanobacteriota</taxon>
        <taxon>Cyanophyceae</taxon>
        <taxon>Nostocales</taxon>
        <taxon>Scytonemataceae</taxon>
        <taxon>Scytonema</taxon>
    </lineage>
</organism>
<keyword evidence="3" id="KW-0028">Amino-acid biosynthesis</keyword>
<sequence length="407" mass="45480">MIIDGNIIKEHVKNQCKNYQEQLLGKEITIIRFNPPPNLRNSENLSERQKSLKGKYEAALVSENQKVATFESFGVKVNRETLSPEDTTVEQFQNILRNLNDNENVKAAIVQFPIPSEFEDSLEILSPEKDIDIVREEPNGLFSAPATSEGVARIVESFAQPDSNVAVIGGGGFIGNGVVNYLREKNINCFILEDGDDLTRTRAADIVVTVTGVPGLATPYILPEHRLVVDSGFTPGETKQDFPRGDVDKSAYNIPQNITPVPGGIGPTEMAILAERFIKMELGIELPEWNYQQLVQEQLERAQIITPLAKAILATTNSNDISRSPAENLELFVLELGDYKLTLDTEKNIFMVSRLQEKTLLIQENLTANQIEINRGLIQQDVINIQQLHAQHRIDIQQNNQSRGLEQ</sequence>
<dbReference type="InterPro" id="IPR036291">
    <property type="entry name" value="NAD(P)-bd_dom_sf"/>
</dbReference>
<dbReference type="OrthoDB" id="9803580at2"/>
<dbReference type="GO" id="GO:0009086">
    <property type="term" value="P:methionine biosynthetic process"/>
    <property type="evidence" value="ECO:0007669"/>
    <property type="project" value="UniProtKB-KW"/>
</dbReference>
<comment type="caution">
    <text evidence="13">The sequence shown here is derived from an EMBL/GenBank/DDBJ whole genome shotgun (WGS) entry which is preliminary data.</text>
</comment>
<keyword evidence="2" id="KW-0554">One-carbon metabolism</keyword>
<evidence type="ECO:0000256" key="3">
    <source>
        <dbReference type="ARBA" id="ARBA00022605"/>
    </source>
</evidence>
<dbReference type="GO" id="GO:0000105">
    <property type="term" value="P:L-histidine biosynthetic process"/>
    <property type="evidence" value="ECO:0007669"/>
    <property type="project" value="UniProtKB-KW"/>
</dbReference>
<evidence type="ECO:0000256" key="7">
    <source>
        <dbReference type="ARBA" id="ARBA00023002"/>
    </source>
</evidence>
<dbReference type="AlphaFoldDB" id="A0A139WQ27"/>
<dbReference type="PANTHER" id="PTHR48099">
    <property type="entry name" value="C-1-TETRAHYDROFOLATE SYNTHASE, CYTOPLASMIC-RELATED"/>
    <property type="match status" value="1"/>
</dbReference>
<keyword evidence="6" id="KW-0521">NADP</keyword>
<evidence type="ECO:0000259" key="12">
    <source>
        <dbReference type="Pfam" id="PF02882"/>
    </source>
</evidence>
<dbReference type="InterPro" id="IPR020630">
    <property type="entry name" value="THF_DH/CycHdrlase_cat_dom"/>
</dbReference>
<dbReference type="Proteomes" id="UP000076925">
    <property type="component" value="Unassembled WGS sequence"/>
</dbReference>
<dbReference type="GO" id="GO:0035999">
    <property type="term" value="P:tetrahydrofolate interconversion"/>
    <property type="evidence" value="ECO:0007669"/>
    <property type="project" value="TreeGrafter"/>
</dbReference>
<evidence type="ECO:0000256" key="8">
    <source>
        <dbReference type="ARBA" id="ARBA00023102"/>
    </source>
</evidence>
<dbReference type="GO" id="GO:0005829">
    <property type="term" value="C:cytosol"/>
    <property type="evidence" value="ECO:0007669"/>
    <property type="project" value="TreeGrafter"/>
</dbReference>
<accession>A0A139WQ27</accession>
<keyword evidence="7" id="KW-0560">Oxidoreductase</keyword>
<keyword evidence="10" id="KW-0511">Multifunctional enzyme</keyword>
<feature type="domain" description="Tetrahydrofolate dehydrogenase/cyclohydrolase catalytic" evidence="11">
    <location>
        <begin position="54"/>
        <end position="132"/>
    </location>
</feature>
<reference evidence="13 14" key="1">
    <citation type="journal article" date="2013" name="Genome Biol. Evol.">
        <title>Genomes of Stigonematalean cyanobacteria (subsection V) and the evolution of oxygenic photosynthesis from prokaryotes to plastids.</title>
        <authorList>
            <person name="Dagan T."/>
            <person name="Roettger M."/>
            <person name="Stucken K."/>
            <person name="Landan G."/>
            <person name="Koch R."/>
            <person name="Major P."/>
            <person name="Gould S.B."/>
            <person name="Goremykin V.V."/>
            <person name="Rippka R."/>
            <person name="Tandeau de Marsac N."/>
            <person name="Gugger M."/>
            <person name="Lockhart P.J."/>
            <person name="Allen J.F."/>
            <person name="Brune I."/>
            <person name="Maus I."/>
            <person name="Puhler A."/>
            <person name="Martin W.F."/>
        </authorList>
    </citation>
    <scope>NUCLEOTIDE SEQUENCE [LARGE SCALE GENOMIC DNA]</scope>
    <source>
        <strain evidence="13 14">PCC 7110</strain>
    </source>
</reference>
<name>A0A139WQ27_9CYAN</name>
<keyword evidence="9" id="KW-0486">Methionine biosynthesis</keyword>
<evidence type="ECO:0000313" key="13">
    <source>
        <dbReference type="EMBL" id="KYC34536.1"/>
    </source>
</evidence>
<feature type="domain" description="Tetrahydrofolate dehydrogenase/cyclohydrolase NAD(P)-binding" evidence="12">
    <location>
        <begin position="145"/>
        <end position="279"/>
    </location>
</feature>
<dbReference type="InterPro" id="IPR000672">
    <property type="entry name" value="THF_DH/CycHdrlase"/>
</dbReference>